<accession>A0A6M3JZZ8</accession>
<sequence length="158" mass="17324">MAVISVDYSSTPYRIIVPQGYLTPVIGSLYELDTDQFWSDVKALEAADIGMVYQDMQSHNPSYTVAGITYASKIEILNSTNSSNTDIYEIFFSPDTQYSVRLVGSNNNIFDLQNAILANTVTQIIPGNTAGLQLVSAGSGLSSEQNDKLMSLPSYYIR</sequence>
<organism evidence="1">
    <name type="scientific">viral metagenome</name>
    <dbReference type="NCBI Taxonomy" id="1070528"/>
    <lineage>
        <taxon>unclassified sequences</taxon>
        <taxon>metagenomes</taxon>
        <taxon>organismal metagenomes</taxon>
    </lineage>
</organism>
<proteinExistence type="predicted"/>
<gene>
    <name evidence="1" type="ORF">MM415A01955_0003</name>
</gene>
<evidence type="ECO:0000313" key="1">
    <source>
        <dbReference type="EMBL" id="QJA74652.1"/>
    </source>
</evidence>
<dbReference type="AlphaFoldDB" id="A0A6M3JZZ8"/>
<dbReference type="EMBL" id="MT142112">
    <property type="protein sequence ID" value="QJA74652.1"/>
    <property type="molecule type" value="Genomic_DNA"/>
</dbReference>
<name>A0A6M3JZZ8_9ZZZZ</name>
<reference evidence="1" key="1">
    <citation type="submission" date="2020-03" db="EMBL/GenBank/DDBJ databases">
        <title>The deep terrestrial virosphere.</title>
        <authorList>
            <person name="Holmfeldt K."/>
            <person name="Nilsson E."/>
            <person name="Simone D."/>
            <person name="Lopez-Fernandez M."/>
            <person name="Wu X."/>
            <person name="de Brujin I."/>
            <person name="Lundin D."/>
            <person name="Andersson A."/>
            <person name="Bertilsson S."/>
            <person name="Dopson M."/>
        </authorList>
    </citation>
    <scope>NUCLEOTIDE SEQUENCE</scope>
    <source>
        <strain evidence="1">MM415A01955</strain>
    </source>
</reference>
<protein>
    <submittedName>
        <fullName evidence="1">Uncharacterized protein</fullName>
    </submittedName>
</protein>